<dbReference type="PANTHER" id="PTHR43289">
    <property type="entry name" value="MITOGEN-ACTIVATED PROTEIN KINASE KINASE KINASE 20-RELATED"/>
    <property type="match status" value="1"/>
</dbReference>
<accession>A0A514BUP7</accession>
<keyword evidence="2" id="KW-0547">Nucleotide-binding</keyword>
<evidence type="ECO:0000256" key="2">
    <source>
        <dbReference type="ARBA" id="ARBA00022741"/>
    </source>
</evidence>
<dbReference type="Proteomes" id="UP000317199">
    <property type="component" value="Chromosome"/>
</dbReference>
<dbReference type="EMBL" id="CP041242">
    <property type="protein sequence ID" value="QDH71092.1"/>
    <property type="molecule type" value="Genomic_DNA"/>
</dbReference>
<keyword evidence="7" id="KW-1185">Reference proteome</keyword>
<dbReference type="RefSeq" id="WP_141624424.1">
    <property type="nucleotide sequence ID" value="NZ_CP041242.1"/>
</dbReference>
<dbReference type="Gene3D" id="1.10.510.10">
    <property type="entry name" value="Transferase(Phosphotransferase) domain 1"/>
    <property type="match status" value="1"/>
</dbReference>
<feature type="domain" description="Protein kinase" evidence="5">
    <location>
        <begin position="82"/>
        <end position="349"/>
    </location>
</feature>
<organism evidence="6 7">
    <name type="scientific">Marilutibacter alkalisoli</name>
    <dbReference type="NCBI Taxonomy" id="2591633"/>
    <lineage>
        <taxon>Bacteria</taxon>
        <taxon>Pseudomonadati</taxon>
        <taxon>Pseudomonadota</taxon>
        <taxon>Gammaproteobacteria</taxon>
        <taxon>Lysobacterales</taxon>
        <taxon>Lysobacteraceae</taxon>
        <taxon>Marilutibacter</taxon>
    </lineage>
</organism>
<evidence type="ECO:0000259" key="5">
    <source>
        <dbReference type="PROSITE" id="PS50011"/>
    </source>
</evidence>
<dbReference type="InterPro" id="IPR011990">
    <property type="entry name" value="TPR-like_helical_dom_sf"/>
</dbReference>
<evidence type="ECO:0000313" key="6">
    <source>
        <dbReference type="EMBL" id="QDH71092.1"/>
    </source>
</evidence>
<proteinExistence type="predicted"/>
<dbReference type="SMART" id="SM00220">
    <property type="entry name" value="S_TKc"/>
    <property type="match status" value="1"/>
</dbReference>
<reference evidence="6 7" key="1">
    <citation type="submission" date="2019-06" db="EMBL/GenBank/DDBJ databases">
        <title>Lysobacter alkalisoli sp. nov. isolated from saline-alkali soil.</title>
        <authorList>
            <person name="Sun J.-Q."/>
            <person name="Xu L."/>
        </authorList>
    </citation>
    <scope>NUCLEOTIDE SEQUENCE [LARGE SCALE GENOMIC DNA]</scope>
    <source>
        <strain evidence="6 7">SJ-36</strain>
    </source>
</reference>
<dbReference type="InterPro" id="IPR008271">
    <property type="entry name" value="Ser/Thr_kinase_AS"/>
</dbReference>
<name>A0A514BUP7_9GAMM</name>
<dbReference type="GO" id="GO:0004674">
    <property type="term" value="F:protein serine/threonine kinase activity"/>
    <property type="evidence" value="ECO:0007669"/>
    <property type="project" value="TreeGrafter"/>
</dbReference>
<dbReference type="AlphaFoldDB" id="A0A514BUP7"/>
<dbReference type="PROSITE" id="PS00108">
    <property type="entry name" value="PROTEIN_KINASE_ST"/>
    <property type="match status" value="1"/>
</dbReference>
<keyword evidence="3 6" id="KW-0418">Kinase</keyword>
<dbReference type="Pfam" id="PF00069">
    <property type="entry name" value="Pkinase"/>
    <property type="match status" value="1"/>
</dbReference>
<dbReference type="SUPFAM" id="SSF48452">
    <property type="entry name" value="TPR-like"/>
    <property type="match status" value="2"/>
</dbReference>
<evidence type="ECO:0000256" key="1">
    <source>
        <dbReference type="ARBA" id="ARBA00022679"/>
    </source>
</evidence>
<dbReference type="Gene3D" id="1.25.40.10">
    <property type="entry name" value="Tetratricopeptide repeat domain"/>
    <property type="match status" value="2"/>
</dbReference>
<evidence type="ECO:0000313" key="7">
    <source>
        <dbReference type="Proteomes" id="UP000317199"/>
    </source>
</evidence>
<dbReference type="Gene3D" id="3.30.200.20">
    <property type="entry name" value="Phosphorylase Kinase, domain 1"/>
    <property type="match status" value="1"/>
</dbReference>
<dbReference type="InterPro" id="IPR000719">
    <property type="entry name" value="Prot_kinase_dom"/>
</dbReference>
<dbReference type="CDD" id="cd14014">
    <property type="entry name" value="STKc_PknB_like"/>
    <property type="match status" value="1"/>
</dbReference>
<protein>
    <submittedName>
        <fullName evidence="6">Protein kinase</fullName>
    </submittedName>
</protein>
<dbReference type="PROSITE" id="PS50011">
    <property type="entry name" value="PROTEIN_KINASE_DOM"/>
    <property type="match status" value="1"/>
</dbReference>
<gene>
    <name evidence="6" type="ORF">FKV23_14095</name>
</gene>
<evidence type="ECO:0000256" key="3">
    <source>
        <dbReference type="ARBA" id="ARBA00022777"/>
    </source>
</evidence>
<dbReference type="OrthoDB" id="9801841at2"/>
<dbReference type="KEGG" id="lyj:FKV23_14095"/>
<dbReference type="SUPFAM" id="SSF56112">
    <property type="entry name" value="Protein kinase-like (PK-like)"/>
    <property type="match status" value="1"/>
</dbReference>
<keyword evidence="4" id="KW-0067">ATP-binding</keyword>
<dbReference type="InterPro" id="IPR011009">
    <property type="entry name" value="Kinase-like_dom_sf"/>
</dbReference>
<dbReference type="PANTHER" id="PTHR43289:SF34">
    <property type="entry name" value="SERINE_THREONINE-PROTEIN KINASE YBDM-RELATED"/>
    <property type="match status" value="1"/>
</dbReference>
<dbReference type="GO" id="GO:0005524">
    <property type="term" value="F:ATP binding"/>
    <property type="evidence" value="ECO:0007669"/>
    <property type="project" value="UniProtKB-KW"/>
</dbReference>
<evidence type="ECO:0000256" key="4">
    <source>
        <dbReference type="ARBA" id="ARBA00022840"/>
    </source>
</evidence>
<sequence>MKHQASWERIEQLFAAASRLPPAARAAYVNAVCSDEQVHAEVMSLLQADASAEGYLDSSPAPASGMTDAGFTLSSGDRLGPWLVCAPLDHGGMGEVYLGERADGAFHQTVALKLLRHEAVAQVERFHAEREILARLEHPGIARLLDGGISTDGRPWAALEYVEGEPIDRYCRQHALPAENRLHLLLQVCDAVDHAHRNLVVHRDIKPSNILVDAAGRARLLDFGIAKPIVDAAAPTLTQAVLTPDWCAPEQLAGEPVTTATDIHALGLLLFHLLTDTRPWPLQGQPLVRTVRLMLDTPAPPMRAVAAAGTALAHAPHRLRSDLEAIVARCLRREPERRYVTVDALHQDIQRALDGAPVAAREGARLYVLGRLLRRYRWPVAATATLLMTLTAGLVGTAWQARRAEQQAAQATAIRNYLVQLFKASDPRIASDRPRGQITARELLDIGSARLDSEFADRPELQLEMLGLTAEIYRALGERERYAALQASQVALARQLHGDHHPAVIHALLLEADDARQHDDHATALALVERADPLIRRAGLDHSALRARWWLHRANALEADLSQWPARVQALEEATRLFERTAPDDWDRVITLANLATAYWERGQHGDAAHSRDWLRRALTVAESARERDDGELQVMYANLGHLEAFLGSAADAEAAFATAASLTQQTHGEHNRRYWHAAAGWAGLLHEIGERERALAIFEALQPLLPAEPAADERGTVALARAAHGIALLREGRPQVALPLLEAAERDYRLSAAHRYQIHYAQQGLGEALAALGRHPEARHWLQQSLQGREADNPADSVPVLDIRSRWGGFLLARGEIGEARRQLTRVLADAGPRRLPSVALAQAGLARLALEEGDTAAALRHSGDALATHDRSEGLRDARLAPELWWLHARALAQAGNAAQARGWAERAVDGYRRHHHPDSAERAAAEAWLARLERAP</sequence>
<keyword evidence="1" id="KW-0808">Transferase</keyword>